<dbReference type="NCBIfam" id="TIGR00494">
    <property type="entry name" value="crcB"/>
    <property type="match status" value="1"/>
</dbReference>
<protein>
    <recommendedName>
        <fullName evidence="12">Fluoride-specific ion channel FluC</fullName>
    </recommendedName>
</protein>
<keyword evidence="2 12" id="KW-1003">Cell membrane</keyword>
<gene>
    <name evidence="12 13" type="primary">crcB</name>
    <name evidence="12" type="synonym">fluC</name>
    <name evidence="13" type="ORF">ACFOPH_10130</name>
</gene>
<evidence type="ECO:0000256" key="1">
    <source>
        <dbReference type="ARBA" id="ARBA00004651"/>
    </source>
</evidence>
<evidence type="ECO:0000256" key="7">
    <source>
        <dbReference type="ARBA" id="ARBA00023065"/>
    </source>
</evidence>
<keyword evidence="6 12" id="KW-0915">Sodium</keyword>
<organism evidence="13 14">
    <name type="scientific">Massilia haematophila</name>
    <dbReference type="NCBI Taxonomy" id="457923"/>
    <lineage>
        <taxon>Bacteria</taxon>
        <taxon>Pseudomonadati</taxon>
        <taxon>Pseudomonadota</taxon>
        <taxon>Betaproteobacteria</taxon>
        <taxon>Burkholderiales</taxon>
        <taxon>Oxalobacteraceae</taxon>
        <taxon>Telluria group</taxon>
        <taxon>Massilia</taxon>
    </lineage>
</organism>
<keyword evidence="12" id="KW-0813">Transport</keyword>
<keyword evidence="5 12" id="KW-1133">Transmembrane helix</keyword>
<comment type="activity regulation">
    <text evidence="12">Na(+) is not transported, but it plays an essential structural role and its presence is essential for fluoride channel function.</text>
</comment>
<accession>A0ABV7PHE9</accession>
<evidence type="ECO:0000313" key="14">
    <source>
        <dbReference type="Proteomes" id="UP001595665"/>
    </source>
</evidence>
<dbReference type="PANTHER" id="PTHR28259">
    <property type="entry name" value="FLUORIDE EXPORT PROTEIN 1-RELATED"/>
    <property type="match status" value="1"/>
</dbReference>
<evidence type="ECO:0000256" key="8">
    <source>
        <dbReference type="ARBA" id="ARBA00023136"/>
    </source>
</evidence>
<keyword evidence="4 12" id="KW-0812">Transmembrane</keyword>
<reference evidence="14" key="1">
    <citation type="journal article" date="2019" name="Int. J. Syst. Evol. Microbiol.">
        <title>The Global Catalogue of Microorganisms (GCM) 10K type strain sequencing project: providing services to taxonomists for standard genome sequencing and annotation.</title>
        <authorList>
            <consortium name="The Broad Institute Genomics Platform"/>
            <consortium name="The Broad Institute Genome Sequencing Center for Infectious Disease"/>
            <person name="Wu L."/>
            <person name="Ma J."/>
        </authorList>
    </citation>
    <scope>NUCLEOTIDE SEQUENCE [LARGE SCALE GENOMIC DNA]</scope>
    <source>
        <strain evidence="14">CCM 7480</strain>
    </source>
</reference>
<keyword evidence="7 12" id="KW-0406">Ion transport</keyword>
<evidence type="ECO:0000256" key="2">
    <source>
        <dbReference type="ARBA" id="ARBA00022475"/>
    </source>
</evidence>
<dbReference type="RefSeq" id="WP_312552805.1">
    <property type="nucleotide sequence ID" value="NZ_JBHRVV010000001.1"/>
</dbReference>
<dbReference type="PANTHER" id="PTHR28259:SF1">
    <property type="entry name" value="FLUORIDE EXPORT PROTEIN 1-RELATED"/>
    <property type="match status" value="1"/>
</dbReference>
<feature type="binding site" evidence="12">
    <location>
        <position position="76"/>
    </location>
    <ligand>
        <name>Na(+)</name>
        <dbReference type="ChEBI" id="CHEBI:29101"/>
        <note>structural</note>
    </ligand>
</feature>
<comment type="similarity">
    <text evidence="10 12">Belongs to the fluoride channel Fluc/FEX (TC 1.A.43) family.</text>
</comment>
<dbReference type="Pfam" id="PF02537">
    <property type="entry name" value="CRCB"/>
    <property type="match status" value="1"/>
</dbReference>
<evidence type="ECO:0000256" key="11">
    <source>
        <dbReference type="ARBA" id="ARBA00035585"/>
    </source>
</evidence>
<keyword evidence="8 12" id="KW-0472">Membrane</keyword>
<evidence type="ECO:0000256" key="3">
    <source>
        <dbReference type="ARBA" id="ARBA00022519"/>
    </source>
</evidence>
<feature type="transmembrane region" description="Helical" evidence="12">
    <location>
        <begin position="94"/>
        <end position="119"/>
    </location>
</feature>
<dbReference type="Proteomes" id="UP001595665">
    <property type="component" value="Unassembled WGS sequence"/>
</dbReference>
<evidence type="ECO:0000256" key="9">
    <source>
        <dbReference type="ARBA" id="ARBA00023303"/>
    </source>
</evidence>
<comment type="subcellular location">
    <subcellularLocation>
        <location evidence="1 12">Cell membrane</location>
        <topology evidence="1 12">Multi-pass membrane protein</topology>
    </subcellularLocation>
</comment>
<proteinExistence type="inferred from homology"/>
<keyword evidence="14" id="KW-1185">Reference proteome</keyword>
<feature type="transmembrane region" description="Helical" evidence="12">
    <location>
        <begin position="31"/>
        <end position="53"/>
    </location>
</feature>
<keyword evidence="3" id="KW-0997">Cell inner membrane</keyword>
<dbReference type="HAMAP" id="MF_00454">
    <property type="entry name" value="FluC"/>
    <property type="match status" value="1"/>
</dbReference>
<evidence type="ECO:0000313" key="13">
    <source>
        <dbReference type="EMBL" id="MFC3458600.1"/>
    </source>
</evidence>
<evidence type="ECO:0000256" key="12">
    <source>
        <dbReference type="HAMAP-Rule" id="MF_00454"/>
    </source>
</evidence>
<sequence length="124" mass="13163">MSWLAVGAGAAIGAWLRWGLGLWLTNVHASIQAGTLAANLVGGYLIGIALGFFSHHPHLSPEWRLFVVTGFLGGLTTFSSFSGESVALMQRGEYGWALAHMLLHLGGSILLCIAGFATWRALRG</sequence>
<keyword evidence="12" id="KW-0479">Metal-binding</keyword>
<dbReference type="InterPro" id="IPR003691">
    <property type="entry name" value="FluC"/>
</dbReference>
<evidence type="ECO:0000256" key="4">
    <source>
        <dbReference type="ARBA" id="ARBA00022692"/>
    </source>
</evidence>
<dbReference type="EMBL" id="JBHRVV010000001">
    <property type="protein sequence ID" value="MFC3458600.1"/>
    <property type="molecule type" value="Genomic_DNA"/>
</dbReference>
<comment type="function">
    <text evidence="12">Fluoride-specific ion channel. Important for reducing fluoride concentration in the cell, thus reducing its toxicity.</text>
</comment>
<comment type="catalytic activity">
    <reaction evidence="11">
        <text>fluoride(in) = fluoride(out)</text>
        <dbReference type="Rhea" id="RHEA:76159"/>
        <dbReference type="ChEBI" id="CHEBI:17051"/>
    </reaction>
    <physiologicalReaction direction="left-to-right" evidence="11">
        <dbReference type="Rhea" id="RHEA:76160"/>
    </physiologicalReaction>
</comment>
<comment type="caution">
    <text evidence="13">The sequence shown here is derived from an EMBL/GenBank/DDBJ whole genome shotgun (WGS) entry which is preliminary data.</text>
</comment>
<feature type="binding site" evidence="12">
    <location>
        <position position="73"/>
    </location>
    <ligand>
        <name>Na(+)</name>
        <dbReference type="ChEBI" id="CHEBI:29101"/>
        <note>structural</note>
    </ligand>
</feature>
<name>A0ABV7PHE9_9BURK</name>
<dbReference type="NCBIfam" id="NF010792">
    <property type="entry name" value="PRK14196.1"/>
    <property type="match status" value="1"/>
</dbReference>
<keyword evidence="9 12" id="KW-0407">Ion channel</keyword>
<evidence type="ECO:0000256" key="10">
    <source>
        <dbReference type="ARBA" id="ARBA00035120"/>
    </source>
</evidence>
<feature type="transmembrane region" description="Helical" evidence="12">
    <location>
        <begin position="65"/>
        <end position="82"/>
    </location>
</feature>
<evidence type="ECO:0000256" key="6">
    <source>
        <dbReference type="ARBA" id="ARBA00023053"/>
    </source>
</evidence>
<evidence type="ECO:0000256" key="5">
    <source>
        <dbReference type="ARBA" id="ARBA00022989"/>
    </source>
</evidence>